<feature type="transmembrane region" description="Helical" evidence="8">
    <location>
        <begin position="110"/>
        <end position="128"/>
    </location>
</feature>
<evidence type="ECO:0000256" key="3">
    <source>
        <dbReference type="ARBA" id="ARBA00022448"/>
    </source>
</evidence>
<dbReference type="PANTHER" id="PTHR30472">
    <property type="entry name" value="FERRIC ENTEROBACTIN TRANSPORT SYSTEM PERMEASE PROTEIN"/>
    <property type="match status" value="1"/>
</dbReference>
<name>A0A1I6YI61_9HYPH</name>
<dbReference type="InterPro" id="IPR037294">
    <property type="entry name" value="ABC_BtuC-like"/>
</dbReference>
<evidence type="ECO:0000256" key="2">
    <source>
        <dbReference type="ARBA" id="ARBA00007935"/>
    </source>
</evidence>
<proteinExistence type="inferred from homology"/>
<keyword evidence="4" id="KW-1003">Cell membrane</keyword>
<dbReference type="SUPFAM" id="SSF81345">
    <property type="entry name" value="ABC transporter involved in vitamin B12 uptake, BtuC"/>
    <property type="match status" value="1"/>
</dbReference>
<feature type="transmembrane region" description="Helical" evidence="8">
    <location>
        <begin position="295"/>
        <end position="314"/>
    </location>
</feature>
<gene>
    <name evidence="9" type="ORF">SAMN05444141_101896</name>
</gene>
<feature type="transmembrane region" description="Helical" evidence="8">
    <location>
        <begin position="167"/>
        <end position="190"/>
    </location>
</feature>
<feature type="transmembrane region" description="Helical" evidence="8">
    <location>
        <begin position="77"/>
        <end position="101"/>
    </location>
</feature>
<dbReference type="Proteomes" id="UP000183371">
    <property type="component" value="Unassembled WGS sequence"/>
</dbReference>
<dbReference type="AlphaFoldDB" id="A0A1I6YI61"/>
<dbReference type="InterPro" id="IPR000522">
    <property type="entry name" value="ABC_transptr_permease_BtuC"/>
</dbReference>
<dbReference type="GO" id="GO:0005886">
    <property type="term" value="C:plasma membrane"/>
    <property type="evidence" value="ECO:0007669"/>
    <property type="project" value="UniProtKB-SubCell"/>
</dbReference>
<evidence type="ECO:0000313" key="10">
    <source>
        <dbReference type="Proteomes" id="UP000183371"/>
    </source>
</evidence>
<dbReference type="GO" id="GO:0022857">
    <property type="term" value="F:transmembrane transporter activity"/>
    <property type="evidence" value="ECO:0007669"/>
    <property type="project" value="InterPro"/>
</dbReference>
<evidence type="ECO:0000313" key="9">
    <source>
        <dbReference type="EMBL" id="SFT50209.1"/>
    </source>
</evidence>
<dbReference type="CDD" id="cd06550">
    <property type="entry name" value="TM_ABC_iron-siderophores_like"/>
    <property type="match status" value="1"/>
</dbReference>
<feature type="transmembrane region" description="Helical" evidence="8">
    <location>
        <begin position="30"/>
        <end position="57"/>
    </location>
</feature>
<dbReference type="FunFam" id="1.10.3470.10:FF:000001">
    <property type="entry name" value="Vitamin B12 ABC transporter permease BtuC"/>
    <property type="match status" value="1"/>
</dbReference>
<comment type="similarity">
    <text evidence="2">Belongs to the binding-protein-dependent transport system permease family. FecCD subfamily.</text>
</comment>
<dbReference type="Gene3D" id="1.10.3470.10">
    <property type="entry name" value="ABC transporter involved in vitamin B12 uptake, BtuC"/>
    <property type="match status" value="1"/>
</dbReference>
<sequence>MSVLSETSAPPQWRVDFKTHRGTKAFRVQLLLFIACITASMISLGVGAVSIPLDVIINSLFDLEGPKQTYIIWKSRLPRVLIALMAGASLAVSGVIVQAIVRNPLASPKIMGINSGAALAALGTIMFLPEMPVTYLPVAAALGGIVAAVIVLFAAHLRQVSPARLALVGIAVGMVCDAGVDYLLVTAATLEISNPLVWLTGSLWARTWAHVHSIWLPLISLLGLTMVLSYQLDLQQLGDQTARGLGQSTNKMRLLLLGVATLLASISVGVVGVIGFIGLMSPHISRSLVGGRHRVLLPTAALVGALLVVLADAVGRAIAPPIEVSAGILSAMLGAPYFIWIMTRSQKGQSA</sequence>
<dbReference type="RefSeq" id="WP_083416557.1">
    <property type="nucleotide sequence ID" value="NZ_FPBD01000001.1"/>
</dbReference>
<feature type="transmembrane region" description="Helical" evidence="8">
    <location>
        <begin position="210"/>
        <end position="233"/>
    </location>
</feature>
<accession>A0A1I6YI61</accession>
<protein>
    <submittedName>
        <fullName evidence="9">Iron complex transport system permease protein</fullName>
    </submittedName>
</protein>
<feature type="transmembrane region" description="Helical" evidence="8">
    <location>
        <begin position="326"/>
        <end position="343"/>
    </location>
</feature>
<dbReference type="EMBL" id="FPBD01000001">
    <property type="protein sequence ID" value="SFT50209.1"/>
    <property type="molecule type" value="Genomic_DNA"/>
</dbReference>
<dbReference type="PANTHER" id="PTHR30472:SF37">
    <property type="entry name" value="FE(3+) DICITRATE TRANSPORT SYSTEM PERMEASE PROTEIN FECD-RELATED"/>
    <property type="match status" value="1"/>
</dbReference>
<evidence type="ECO:0000256" key="6">
    <source>
        <dbReference type="ARBA" id="ARBA00022989"/>
    </source>
</evidence>
<dbReference type="Pfam" id="PF01032">
    <property type="entry name" value="FecCD"/>
    <property type="match status" value="1"/>
</dbReference>
<evidence type="ECO:0000256" key="4">
    <source>
        <dbReference type="ARBA" id="ARBA00022475"/>
    </source>
</evidence>
<feature type="transmembrane region" description="Helical" evidence="8">
    <location>
        <begin position="134"/>
        <end position="155"/>
    </location>
</feature>
<evidence type="ECO:0000256" key="5">
    <source>
        <dbReference type="ARBA" id="ARBA00022692"/>
    </source>
</evidence>
<keyword evidence="3" id="KW-0813">Transport</keyword>
<keyword evidence="5 8" id="KW-0812">Transmembrane</keyword>
<keyword evidence="6 8" id="KW-1133">Transmembrane helix</keyword>
<comment type="subcellular location">
    <subcellularLocation>
        <location evidence="1">Cell membrane</location>
        <topology evidence="1">Multi-pass membrane protein</topology>
    </subcellularLocation>
</comment>
<feature type="transmembrane region" description="Helical" evidence="8">
    <location>
        <begin position="254"/>
        <end position="280"/>
    </location>
</feature>
<keyword evidence="7 8" id="KW-0472">Membrane</keyword>
<evidence type="ECO:0000256" key="8">
    <source>
        <dbReference type="SAM" id="Phobius"/>
    </source>
</evidence>
<dbReference type="GO" id="GO:0033214">
    <property type="term" value="P:siderophore-iron import into cell"/>
    <property type="evidence" value="ECO:0007669"/>
    <property type="project" value="TreeGrafter"/>
</dbReference>
<evidence type="ECO:0000256" key="7">
    <source>
        <dbReference type="ARBA" id="ARBA00023136"/>
    </source>
</evidence>
<evidence type="ECO:0000256" key="1">
    <source>
        <dbReference type="ARBA" id="ARBA00004651"/>
    </source>
</evidence>
<keyword evidence="10" id="KW-1185">Reference proteome</keyword>
<organism evidence="9 10">
    <name type="scientific">Pseudovibrio denitrificans</name>
    <dbReference type="NCBI Taxonomy" id="258256"/>
    <lineage>
        <taxon>Bacteria</taxon>
        <taxon>Pseudomonadati</taxon>
        <taxon>Pseudomonadota</taxon>
        <taxon>Alphaproteobacteria</taxon>
        <taxon>Hyphomicrobiales</taxon>
        <taxon>Stappiaceae</taxon>
        <taxon>Pseudovibrio</taxon>
    </lineage>
</organism>
<reference evidence="10" key="1">
    <citation type="submission" date="2016-10" db="EMBL/GenBank/DDBJ databases">
        <authorList>
            <person name="Varghese N."/>
            <person name="Submissions S."/>
        </authorList>
    </citation>
    <scope>NUCLEOTIDE SEQUENCE [LARGE SCALE GENOMIC DNA]</scope>
    <source>
        <strain evidence="10">DSM 17465</strain>
    </source>
</reference>